<protein>
    <submittedName>
        <fullName evidence="2">Uncharacterized protein</fullName>
    </submittedName>
</protein>
<gene>
    <name evidence="2" type="ORF">BCUN_0255</name>
</gene>
<evidence type="ECO:0000313" key="3">
    <source>
        <dbReference type="Proteomes" id="UP000029067"/>
    </source>
</evidence>
<dbReference type="AlphaFoldDB" id="A0A087B410"/>
<dbReference type="STRING" id="1688.BCUN_0255"/>
<keyword evidence="3" id="KW-1185">Reference proteome</keyword>
<comment type="caution">
    <text evidence="2">The sequence shown here is derived from an EMBL/GenBank/DDBJ whole genome shotgun (WGS) entry which is preliminary data.</text>
</comment>
<feature type="compositionally biased region" description="Polar residues" evidence="1">
    <location>
        <begin position="1"/>
        <end position="10"/>
    </location>
</feature>
<sequence length="116" mass="12984">MSDTINLTPTPRTPDADQRPIRIQYGDVKMDLPRLDDSTQLPIELIIAGMGAASQGWDNLDNEQKMAFMATILAFLTKQYPKFARELDRKSGDKVRDLGLIFDAWATATTELDPKA</sequence>
<accession>A0A087B410</accession>
<dbReference type="EMBL" id="JGYV01000001">
    <property type="protein sequence ID" value="KFI65760.1"/>
    <property type="molecule type" value="Genomic_DNA"/>
</dbReference>
<dbReference type="RefSeq" id="WP_033515112.1">
    <property type="nucleotide sequence ID" value="NZ_JGYV01000001.1"/>
</dbReference>
<evidence type="ECO:0000256" key="1">
    <source>
        <dbReference type="SAM" id="MobiDB-lite"/>
    </source>
</evidence>
<evidence type="ECO:0000313" key="2">
    <source>
        <dbReference type="EMBL" id="KFI65760.1"/>
    </source>
</evidence>
<feature type="region of interest" description="Disordered" evidence="1">
    <location>
        <begin position="1"/>
        <end position="21"/>
    </location>
</feature>
<reference evidence="2 3" key="1">
    <citation type="submission" date="2014-03" db="EMBL/GenBank/DDBJ databases">
        <title>Genomics of Bifidobacteria.</title>
        <authorList>
            <person name="Ventura M."/>
            <person name="Milani C."/>
            <person name="Lugli G.A."/>
        </authorList>
    </citation>
    <scope>NUCLEOTIDE SEQUENCE [LARGE SCALE GENOMIC DNA]</scope>
    <source>
        <strain evidence="2 3">LMG 10738</strain>
    </source>
</reference>
<dbReference type="OrthoDB" id="3232464at2"/>
<organism evidence="2 3">
    <name type="scientific">Bifidobacterium cuniculi</name>
    <dbReference type="NCBI Taxonomy" id="1688"/>
    <lineage>
        <taxon>Bacteria</taxon>
        <taxon>Bacillati</taxon>
        <taxon>Actinomycetota</taxon>
        <taxon>Actinomycetes</taxon>
        <taxon>Bifidobacteriales</taxon>
        <taxon>Bifidobacteriaceae</taxon>
        <taxon>Bifidobacterium</taxon>
    </lineage>
</organism>
<name>A0A087B410_9BIFI</name>
<dbReference type="Proteomes" id="UP000029067">
    <property type="component" value="Unassembled WGS sequence"/>
</dbReference>
<proteinExistence type="predicted"/>